<dbReference type="AlphaFoldDB" id="A0A9P5S304"/>
<feature type="compositionally biased region" description="Acidic residues" evidence="1">
    <location>
        <begin position="312"/>
        <end position="322"/>
    </location>
</feature>
<feature type="compositionally biased region" description="Basic residues" evidence="1">
    <location>
        <begin position="139"/>
        <end position="152"/>
    </location>
</feature>
<feature type="compositionally biased region" description="Basic residues" evidence="1">
    <location>
        <begin position="485"/>
        <end position="500"/>
    </location>
</feature>
<comment type="caution">
    <text evidence="3">The sequence shown here is derived from an EMBL/GenBank/DDBJ whole genome shotgun (WGS) entry which is preliminary data.</text>
</comment>
<feature type="compositionally biased region" description="Basic and acidic residues" evidence="1">
    <location>
        <begin position="475"/>
        <end position="484"/>
    </location>
</feature>
<protein>
    <submittedName>
        <fullName evidence="3">Uncharacterized protein</fullName>
    </submittedName>
</protein>
<feature type="region of interest" description="Disordered" evidence="1">
    <location>
        <begin position="468"/>
        <end position="524"/>
    </location>
</feature>
<keyword evidence="2" id="KW-1133">Transmembrane helix</keyword>
<dbReference type="EMBL" id="JAAAUQ010000165">
    <property type="protein sequence ID" value="KAF9153593.1"/>
    <property type="molecule type" value="Genomic_DNA"/>
</dbReference>
<keyword evidence="2" id="KW-0812">Transmembrane</keyword>
<accession>A0A9P5S304</accession>
<feature type="region of interest" description="Disordered" evidence="1">
    <location>
        <begin position="312"/>
        <end position="340"/>
    </location>
</feature>
<reference evidence="3" key="1">
    <citation type="journal article" date="2020" name="Fungal Divers.">
        <title>Resolving the Mortierellaceae phylogeny through synthesis of multi-gene phylogenetics and phylogenomics.</title>
        <authorList>
            <person name="Vandepol N."/>
            <person name="Liber J."/>
            <person name="Desiro A."/>
            <person name="Na H."/>
            <person name="Kennedy M."/>
            <person name="Barry K."/>
            <person name="Grigoriev I.V."/>
            <person name="Miller A.N."/>
            <person name="O'Donnell K."/>
            <person name="Stajich J.E."/>
            <person name="Bonito G."/>
        </authorList>
    </citation>
    <scope>NUCLEOTIDE SEQUENCE</scope>
    <source>
        <strain evidence="3">NRRL 6426</strain>
    </source>
</reference>
<sequence>MHAAKTLFLSLAPLMVTESLPLILVTVLYEFDIIRYLFFGHPTMPVPPSRRKLDYIGFLPIPEKAKSWQGSLVAVVCGLVWFFSEFTLDIILIVLGVDSSATIKKQIPQHEQQRHYEGDDGTKVVKDSIAENEAEVKAKSMHNHQPHHHHHRDSYDNSDEFFGDHQPQQQQHGGRRWRREFQRGDEGAYDASGEGGDVVEQLDLQDDFSVWKSMERSVEYENEEDELFAVSTVLSRNLTDGADADEVQVDKDEEKAVLSSTAPEVVAVEKEGDRVTDLQENVGRTPAVEIKLLPAQDLERIVDVHSDLDTDADADADVDTETADGPMSVSSSPLSSTSTSCTDLHFETELNKDKELKRVKGDFTDNTRAWVQLSVSTKTAEAPTLNDCRTTAFAQQHGIGQESTMGVHEHSIEQSQDQWSDWGPLQLSRAVKMVQSTQQQKRECTVAGPSSPRHIALFPTLNHLAVEPTTESLSDDGRTKEEKKKALRYAKKKSAKKAKKASGMSLPRTTGGERCPVEDDRLSA</sequence>
<keyword evidence="4" id="KW-1185">Reference proteome</keyword>
<keyword evidence="2" id="KW-0472">Membrane</keyword>
<name>A0A9P5S304_9FUNG</name>
<feature type="compositionally biased region" description="Low complexity" evidence="1">
    <location>
        <begin position="328"/>
        <end position="340"/>
    </location>
</feature>
<gene>
    <name evidence="3" type="ORF">BG015_003075</name>
</gene>
<evidence type="ECO:0000256" key="1">
    <source>
        <dbReference type="SAM" id="MobiDB-lite"/>
    </source>
</evidence>
<evidence type="ECO:0000256" key="2">
    <source>
        <dbReference type="SAM" id="Phobius"/>
    </source>
</evidence>
<proteinExistence type="predicted"/>
<organism evidence="3 4">
    <name type="scientific">Linnemannia schmuckeri</name>
    <dbReference type="NCBI Taxonomy" id="64567"/>
    <lineage>
        <taxon>Eukaryota</taxon>
        <taxon>Fungi</taxon>
        <taxon>Fungi incertae sedis</taxon>
        <taxon>Mucoromycota</taxon>
        <taxon>Mortierellomycotina</taxon>
        <taxon>Mortierellomycetes</taxon>
        <taxon>Mortierellales</taxon>
        <taxon>Mortierellaceae</taxon>
        <taxon>Linnemannia</taxon>
    </lineage>
</organism>
<feature type="transmembrane region" description="Helical" evidence="2">
    <location>
        <begin position="7"/>
        <end position="29"/>
    </location>
</feature>
<evidence type="ECO:0000313" key="3">
    <source>
        <dbReference type="EMBL" id="KAF9153593.1"/>
    </source>
</evidence>
<feature type="compositionally biased region" description="Basic and acidic residues" evidence="1">
    <location>
        <begin position="515"/>
        <end position="524"/>
    </location>
</feature>
<dbReference type="Proteomes" id="UP000748756">
    <property type="component" value="Unassembled WGS sequence"/>
</dbReference>
<dbReference type="OrthoDB" id="2409949at2759"/>
<feature type="region of interest" description="Disordered" evidence="1">
    <location>
        <begin position="138"/>
        <end position="178"/>
    </location>
</feature>
<evidence type="ECO:0000313" key="4">
    <source>
        <dbReference type="Proteomes" id="UP000748756"/>
    </source>
</evidence>